<keyword evidence="1" id="KW-0614">Plasmid</keyword>
<accession>A0A088B2Z2</accession>
<sequence length="42" mass="4850">MQQALQLERARCFSIMNSFDPGTKVLEVFRGVVPPRHFVSRT</sequence>
<reference evidence="1" key="1">
    <citation type="journal article" date="2014" name="PLoS ONE">
        <title>Genome Information of Methylobacterium oryzae, a Plant-Probiotic Methylotroph in the Phyllosphere.</title>
        <authorList>
            <person name="Kwak M.J."/>
            <person name="Jeong H."/>
            <person name="Madhaiyan M."/>
            <person name="Lee Y."/>
            <person name="Sa T.M."/>
            <person name="Oh T.K."/>
            <person name="Kim J.F."/>
        </authorList>
    </citation>
    <scope>NUCLEOTIDE SEQUENCE</scope>
    <source>
        <strain evidence="1">CBMB20</strain>
        <plasmid evidence="1">pMOC1</plasmid>
    </source>
</reference>
<proteinExistence type="predicted"/>
<organism evidence="1">
    <name type="scientific">Methylobacterium oryzae CBMB20</name>
    <dbReference type="NCBI Taxonomy" id="693986"/>
    <lineage>
        <taxon>Bacteria</taxon>
        <taxon>Pseudomonadati</taxon>
        <taxon>Pseudomonadota</taxon>
        <taxon>Alphaproteobacteria</taxon>
        <taxon>Hyphomicrobiales</taxon>
        <taxon>Methylobacteriaceae</taxon>
        <taxon>Methylobacterium</taxon>
    </lineage>
</organism>
<evidence type="ECO:0000313" key="1">
    <source>
        <dbReference type="EMBL" id="AGO88281.1"/>
    </source>
</evidence>
<gene>
    <name evidence="1" type="ORF">MOC_1p0043</name>
</gene>
<dbReference type="EMBL" id="JX627580">
    <property type="protein sequence ID" value="AGO88281.1"/>
    <property type="molecule type" value="Genomic_DNA"/>
</dbReference>
<name>A0A088B2Z2_9HYPH</name>
<geneLocation type="plasmid" evidence="1">
    <name>pMOC1</name>
</geneLocation>
<protein>
    <submittedName>
        <fullName evidence="1">Protein of unassigned function</fullName>
    </submittedName>
</protein>
<dbReference type="AlphaFoldDB" id="A0A088B2Z2"/>